<dbReference type="Pfam" id="PF00743">
    <property type="entry name" value="FMO-like"/>
    <property type="match status" value="1"/>
</dbReference>
<reference evidence="8" key="1">
    <citation type="journal article" date="2019" name="Int. J. Syst. Evol. Microbiol.">
        <title>The Global Catalogue of Microorganisms (GCM) 10K type strain sequencing project: providing services to taxonomists for standard genome sequencing and annotation.</title>
        <authorList>
            <consortium name="The Broad Institute Genomics Platform"/>
            <consortium name="The Broad Institute Genome Sequencing Center for Infectious Disease"/>
            <person name="Wu L."/>
            <person name="Ma J."/>
        </authorList>
    </citation>
    <scope>NUCLEOTIDE SEQUENCE [LARGE SCALE GENOMIC DNA]</scope>
    <source>
        <strain evidence="8">JCM 13518</strain>
    </source>
</reference>
<evidence type="ECO:0000256" key="1">
    <source>
        <dbReference type="ARBA" id="ARBA00001974"/>
    </source>
</evidence>
<sequence>MSTDHVDVLIVGAGLSGIGAAHRLREMSPTSSFTILEARDRIGGTWDLFRYPGIRSDSDMYTLSYPFRPWTNRKSIADGADIRQYIQDTAEADGVLPHVRFGHRVVKVSWSSDDALWTVTATTDTGVTTLTASFVYFCSGYYSYDTGYTPEFPGLESFGGTVVHPQFWPEDLDVSGKRVVVIGSGATAVTLIPSLADDVEHITMLQRSPTFITSLPEVDPLAGITRKILPAGLAHRLTRFRNASVAVGFYELCQRFPKLARRVLLARARRSLPEGFDVDTHLNPSYDPWDQRLCIVPNGDLFRALRHGRADIVTGHIARFDETGIELTDGTHLDADVVVTATGLQLVNFGTAELEVDGQVLDPHELYVYKGLMFSGVPNLAWCVGYTNASWTLRADLTSQYVASFVEHLRVTGRRFGAPHPDGPGGDERPLLDLTSGYVQRVAQLLPKQGTSRPWTIRQNWWLDSWDHRRTDLDEAMVWDTAPAKAPTAIS</sequence>
<dbReference type="InterPro" id="IPR020946">
    <property type="entry name" value="Flavin_mOase-like"/>
</dbReference>
<evidence type="ECO:0000256" key="6">
    <source>
        <dbReference type="ARBA" id="ARBA00023033"/>
    </source>
</evidence>
<comment type="caution">
    <text evidence="7">The sequence shown here is derived from an EMBL/GenBank/DDBJ whole genome shotgun (WGS) entry which is preliminary data.</text>
</comment>
<keyword evidence="3" id="KW-0285">Flavoprotein</keyword>
<keyword evidence="6" id="KW-0503">Monooxygenase</keyword>
<accession>A0ABP4VZF8</accession>
<proteinExistence type="inferred from homology"/>
<dbReference type="RefSeq" id="WP_344200292.1">
    <property type="nucleotide sequence ID" value="NZ_BAAAME010000004.1"/>
</dbReference>
<comment type="cofactor">
    <cofactor evidence="1">
        <name>FAD</name>
        <dbReference type="ChEBI" id="CHEBI:57692"/>
    </cofactor>
</comment>
<dbReference type="PANTHER" id="PTHR43872">
    <property type="entry name" value="MONOOXYGENASE, PUTATIVE (AFU_ORTHOLOGUE AFUA_8G02570)-RELATED"/>
    <property type="match status" value="1"/>
</dbReference>
<dbReference type="InterPro" id="IPR036188">
    <property type="entry name" value="FAD/NAD-bd_sf"/>
</dbReference>
<evidence type="ECO:0000313" key="7">
    <source>
        <dbReference type="EMBL" id="GAA1738094.1"/>
    </source>
</evidence>
<evidence type="ECO:0000256" key="3">
    <source>
        <dbReference type="ARBA" id="ARBA00022630"/>
    </source>
</evidence>
<dbReference type="Pfam" id="PF13450">
    <property type="entry name" value="NAD_binding_8"/>
    <property type="match status" value="1"/>
</dbReference>
<dbReference type="Gene3D" id="3.50.50.60">
    <property type="entry name" value="FAD/NAD(P)-binding domain"/>
    <property type="match status" value="2"/>
</dbReference>
<dbReference type="PANTHER" id="PTHR43872:SF1">
    <property type="entry name" value="MONOOXYGENASE, PUTATIVE (AFU_ORTHOLOGUE AFUA_8G02570)-RELATED"/>
    <property type="match status" value="1"/>
</dbReference>
<keyword evidence="8" id="KW-1185">Reference proteome</keyword>
<gene>
    <name evidence="7" type="ORF">GCM10009710_17960</name>
</gene>
<evidence type="ECO:0000256" key="2">
    <source>
        <dbReference type="ARBA" id="ARBA00010139"/>
    </source>
</evidence>
<dbReference type="EMBL" id="BAAAME010000004">
    <property type="protein sequence ID" value="GAA1738094.1"/>
    <property type="molecule type" value="Genomic_DNA"/>
</dbReference>
<evidence type="ECO:0000313" key="8">
    <source>
        <dbReference type="Proteomes" id="UP001501057"/>
    </source>
</evidence>
<dbReference type="Proteomes" id="UP001501057">
    <property type="component" value="Unassembled WGS sequence"/>
</dbReference>
<protein>
    <submittedName>
        <fullName evidence="7">NAD(P)/FAD-dependent oxidoreductase</fullName>
    </submittedName>
</protein>
<organism evidence="7 8">
    <name type="scientific">Aeromicrobium alkaliterrae</name>
    <dbReference type="NCBI Taxonomy" id="302168"/>
    <lineage>
        <taxon>Bacteria</taxon>
        <taxon>Bacillati</taxon>
        <taxon>Actinomycetota</taxon>
        <taxon>Actinomycetes</taxon>
        <taxon>Propionibacteriales</taxon>
        <taxon>Nocardioidaceae</taxon>
        <taxon>Aeromicrobium</taxon>
    </lineage>
</organism>
<keyword evidence="4" id="KW-0274">FAD</keyword>
<evidence type="ECO:0000256" key="5">
    <source>
        <dbReference type="ARBA" id="ARBA00023002"/>
    </source>
</evidence>
<comment type="similarity">
    <text evidence="2">Belongs to the FAD-binding monooxygenase family.</text>
</comment>
<dbReference type="SUPFAM" id="SSF51905">
    <property type="entry name" value="FAD/NAD(P)-binding domain"/>
    <property type="match status" value="1"/>
</dbReference>
<dbReference type="InterPro" id="IPR051820">
    <property type="entry name" value="FAD-binding_MO"/>
</dbReference>
<evidence type="ECO:0000256" key="4">
    <source>
        <dbReference type="ARBA" id="ARBA00022827"/>
    </source>
</evidence>
<keyword evidence="5" id="KW-0560">Oxidoreductase</keyword>
<name>A0ABP4VZF8_9ACTN</name>